<dbReference type="InterPro" id="IPR038274">
    <property type="entry name" value="Atg6/Beclin_C_sf"/>
</dbReference>
<reference evidence="7 8" key="1">
    <citation type="submission" date="2019-05" db="EMBL/GenBank/DDBJ databases">
        <title>A Chromosome-scale Meerkat (S. suricatta) Genome Assembly.</title>
        <authorList>
            <person name="Dudchenko O."/>
            <person name="Lieberman Aiden E."/>
            <person name="Tung J."/>
            <person name="Barreiro L.B."/>
            <person name="Clutton-Brock T.H."/>
        </authorList>
    </citation>
    <scope>NUCLEOTIDE SEQUENCE [LARGE SCALE GENOMIC DNA]</scope>
</reference>
<proteinExistence type="inferred from homology"/>
<dbReference type="GO" id="GO:0000423">
    <property type="term" value="P:mitophagy"/>
    <property type="evidence" value="ECO:0007669"/>
    <property type="project" value="TreeGrafter"/>
</dbReference>
<dbReference type="GO" id="GO:0034271">
    <property type="term" value="C:phosphatidylinositol 3-kinase complex, class III, type I"/>
    <property type="evidence" value="ECO:0007669"/>
    <property type="project" value="TreeGrafter"/>
</dbReference>
<name>A0A673TAF4_SURSU</name>
<evidence type="ECO:0008006" key="9">
    <source>
        <dbReference type="Google" id="ProtNLM"/>
    </source>
</evidence>
<dbReference type="PANTHER" id="PTHR12768">
    <property type="entry name" value="BECLIN 1"/>
    <property type="match status" value="1"/>
</dbReference>
<dbReference type="GO" id="GO:0045324">
    <property type="term" value="P:late endosome to vacuole transport"/>
    <property type="evidence" value="ECO:0007669"/>
    <property type="project" value="TreeGrafter"/>
</dbReference>
<dbReference type="InterPro" id="IPR041691">
    <property type="entry name" value="Atg6/beclin_CC"/>
</dbReference>
<dbReference type="PANTHER" id="PTHR12768:SF5">
    <property type="entry name" value="BECLIN-2"/>
    <property type="match status" value="1"/>
</dbReference>
<comment type="similarity">
    <text evidence="1">Belongs to the beclin family.</text>
</comment>
<dbReference type="InterPro" id="IPR040455">
    <property type="entry name" value="Atg6_BARA"/>
</dbReference>
<reference evidence="7" key="3">
    <citation type="submission" date="2025-09" db="UniProtKB">
        <authorList>
            <consortium name="Ensembl"/>
        </authorList>
    </citation>
    <scope>IDENTIFICATION</scope>
</reference>
<keyword evidence="3" id="KW-0175">Coiled coil</keyword>
<evidence type="ECO:0000313" key="7">
    <source>
        <dbReference type="Ensembl" id="ENSSSUP00005005941.1"/>
    </source>
</evidence>
<feature type="region of interest" description="Disordered" evidence="4">
    <location>
        <begin position="32"/>
        <end position="76"/>
    </location>
</feature>
<evidence type="ECO:0000256" key="4">
    <source>
        <dbReference type="SAM" id="MobiDB-lite"/>
    </source>
</evidence>
<evidence type="ECO:0000259" key="6">
    <source>
        <dbReference type="Pfam" id="PF17675"/>
    </source>
</evidence>
<accession>A0A673TAF4</accession>
<dbReference type="GO" id="GO:0043548">
    <property type="term" value="F:phosphatidylinositol 3-kinase binding"/>
    <property type="evidence" value="ECO:0007669"/>
    <property type="project" value="TreeGrafter"/>
</dbReference>
<keyword evidence="2" id="KW-0072">Autophagy</keyword>
<dbReference type="Ensembl" id="ENSSSUT00005006877.1">
    <property type="protein sequence ID" value="ENSSSUP00005005941.1"/>
    <property type="gene ID" value="ENSSSUG00005003858.1"/>
</dbReference>
<feature type="domain" description="Atg6 BARA" evidence="5">
    <location>
        <begin position="173"/>
        <end position="253"/>
    </location>
</feature>
<feature type="domain" description="Atg6/beclin coiled-coil" evidence="6">
    <location>
        <begin position="79"/>
        <end position="168"/>
    </location>
</feature>
<sequence length="316" mass="36225">RLRVSAKASTMASTRFICQCCRQPLKLSPSMETSSLEIAQEPAASTLSEPQEAGETLKRGPASEAETDSETLNYKHWRRRRHEEELETLQGELEGLRLEEARLAQELEEVEKNRERVAEDLEAAQAETRMLDQQDVQYWRDYSNLQWQHLDLQDELTSRRNQRVHVQMQQDRLQKTSIFRATFEIRHDGPVGIINSSRLDSLPTVPVSWNEINMAWGHTALLLHALSNKIGLQFQRYRLFPCGNRSYLKSLTGRDGQGRQDPQPNVGKARRARETKGRDRGVGFPAREAARARLRQGCGLPCEKLSGLRLRQGRTI</sequence>
<feature type="compositionally biased region" description="Basic and acidic residues" evidence="4">
    <location>
        <begin position="272"/>
        <end position="281"/>
    </location>
</feature>
<dbReference type="GO" id="GO:0006995">
    <property type="term" value="P:cellular response to nitrogen starvation"/>
    <property type="evidence" value="ECO:0007669"/>
    <property type="project" value="TreeGrafter"/>
</dbReference>
<dbReference type="Pfam" id="PF04111">
    <property type="entry name" value="APG6"/>
    <property type="match status" value="1"/>
</dbReference>
<dbReference type="GO" id="GO:0000407">
    <property type="term" value="C:phagophore assembly site"/>
    <property type="evidence" value="ECO:0007669"/>
    <property type="project" value="TreeGrafter"/>
</dbReference>
<dbReference type="Gene3D" id="6.10.250.3110">
    <property type="match status" value="1"/>
</dbReference>
<reference evidence="7" key="2">
    <citation type="submission" date="2025-08" db="UniProtKB">
        <authorList>
            <consortium name="Ensembl"/>
        </authorList>
    </citation>
    <scope>IDENTIFICATION</scope>
</reference>
<dbReference type="GO" id="GO:0000045">
    <property type="term" value="P:autophagosome assembly"/>
    <property type="evidence" value="ECO:0007669"/>
    <property type="project" value="TreeGrafter"/>
</dbReference>
<protein>
    <recommendedName>
        <fullName evidence="9">Atg6 BARA domain-containing protein</fullName>
    </recommendedName>
</protein>
<organism evidence="7 8">
    <name type="scientific">Suricata suricatta</name>
    <name type="common">Meerkat</name>
    <dbReference type="NCBI Taxonomy" id="37032"/>
    <lineage>
        <taxon>Eukaryota</taxon>
        <taxon>Metazoa</taxon>
        <taxon>Chordata</taxon>
        <taxon>Craniata</taxon>
        <taxon>Vertebrata</taxon>
        <taxon>Euteleostomi</taxon>
        <taxon>Mammalia</taxon>
        <taxon>Eutheria</taxon>
        <taxon>Laurasiatheria</taxon>
        <taxon>Carnivora</taxon>
        <taxon>Feliformia</taxon>
        <taxon>Herpestidae</taxon>
        <taxon>Suricata</taxon>
    </lineage>
</organism>
<evidence type="ECO:0000256" key="3">
    <source>
        <dbReference type="SAM" id="Coils"/>
    </source>
</evidence>
<dbReference type="GO" id="GO:0030674">
    <property type="term" value="F:protein-macromolecule adaptor activity"/>
    <property type="evidence" value="ECO:0007669"/>
    <property type="project" value="TreeGrafter"/>
</dbReference>
<feature type="coiled-coil region" evidence="3">
    <location>
        <begin position="79"/>
        <end position="134"/>
    </location>
</feature>
<evidence type="ECO:0000256" key="2">
    <source>
        <dbReference type="ARBA" id="ARBA00023006"/>
    </source>
</evidence>
<evidence type="ECO:0000256" key="1">
    <source>
        <dbReference type="ARBA" id="ARBA00005965"/>
    </source>
</evidence>
<feature type="compositionally biased region" description="Polar residues" evidence="4">
    <location>
        <begin position="32"/>
        <end position="49"/>
    </location>
</feature>
<dbReference type="Gene3D" id="1.10.418.40">
    <property type="entry name" value="Autophagy protein 6/Beclin 1"/>
    <property type="match status" value="1"/>
</dbReference>
<dbReference type="Pfam" id="PF17675">
    <property type="entry name" value="APG6_N"/>
    <property type="match status" value="1"/>
</dbReference>
<dbReference type="InterPro" id="IPR007243">
    <property type="entry name" value="Atg6/Beclin"/>
</dbReference>
<evidence type="ECO:0000259" key="5">
    <source>
        <dbReference type="Pfam" id="PF04111"/>
    </source>
</evidence>
<dbReference type="Proteomes" id="UP000472268">
    <property type="component" value="Chromosome 3"/>
</dbReference>
<feature type="region of interest" description="Disordered" evidence="4">
    <location>
        <begin position="250"/>
        <end position="284"/>
    </location>
</feature>
<dbReference type="GO" id="GO:0034272">
    <property type="term" value="C:phosphatidylinositol 3-kinase complex, class III, type II"/>
    <property type="evidence" value="ECO:0007669"/>
    <property type="project" value="TreeGrafter"/>
</dbReference>
<dbReference type="AlphaFoldDB" id="A0A673TAF4"/>
<evidence type="ECO:0000313" key="8">
    <source>
        <dbReference type="Proteomes" id="UP000472268"/>
    </source>
</evidence>
<keyword evidence="8" id="KW-1185">Reference proteome</keyword>